<proteinExistence type="predicted"/>
<keyword evidence="2" id="KW-1185">Reference proteome</keyword>
<comment type="caution">
    <text evidence="1">The sequence shown here is derived from an EMBL/GenBank/DDBJ whole genome shotgun (WGS) entry which is preliminary data.</text>
</comment>
<evidence type="ECO:0000313" key="1">
    <source>
        <dbReference type="EMBL" id="KAH7974332.1"/>
    </source>
</evidence>
<dbReference type="Proteomes" id="UP000821865">
    <property type="component" value="Chromosome 10"/>
</dbReference>
<name>A0ACB8DNS4_DERSI</name>
<evidence type="ECO:0000313" key="2">
    <source>
        <dbReference type="Proteomes" id="UP000821865"/>
    </source>
</evidence>
<gene>
    <name evidence="1" type="ORF">HPB49_014241</name>
</gene>
<protein>
    <submittedName>
        <fullName evidence="1">Uncharacterized protein</fullName>
    </submittedName>
</protein>
<sequence>MERRGQTTATTSLLDILSSKSRQRTMLRRIKVGDDAHWSPPISIITSPSASASPCYDRPTRLRSKRSGQKHVSSEKSLVLKLGVCFLYVVALHNVVSTTFKCVSTRIPMNVLDAVSVACRAFFAAVTSHLYYKSYPDIARFLSRDRKLDPGLHQALKNSVAMRRKRWLALGLVAGYGVAMVVHQCAWLYRYGPVVYFRSQLYGLDPVALRMRPSVVAFAAIVDFTAFNAAVLVPAFCMAHFVGICDLIVLKGNRFRNLLQAYCASGSDGLKVGTVRKLQGSYAALWEAAQYVDKRLRAALFFWYVDTVLNIVVSVRAVQHTLAHYNVYSASGAYVHAAYLTAAFLLVSLSAANLVAQRRHLLHDMCRLVCAVGGVEDDELCNQVMLLQEDVANGQLAFTGWDCFDIDRPFILSVMGAVITYSVVLQQLT</sequence>
<reference evidence="1" key="1">
    <citation type="submission" date="2020-05" db="EMBL/GenBank/DDBJ databases">
        <title>Large-scale comparative analyses of tick genomes elucidate their genetic diversity and vector capacities.</title>
        <authorList>
            <person name="Jia N."/>
            <person name="Wang J."/>
            <person name="Shi W."/>
            <person name="Du L."/>
            <person name="Sun Y."/>
            <person name="Zhan W."/>
            <person name="Jiang J."/>
            <person name="Wang Q."/>
            <person name="Zhang B."/>
            <person name="Ji P."/>
            <person name="Sakyi L.B."/>
            <person name="Cui X."/>
            <person name="Yuan T."/>
            <person name="Jiang B."/>
            <person name="Yang W."/>
            <person name="Lam T.T.-Y."/>
            <person name="Chang Q."/>
            <person name="Ding S."/>
            <person name="Wang X."/>
            <person name="Zhu J."/>
            <person name="Ruan X."/>
            <person name="Zhao L."/>
            <person name="Wei J."/>
            <person name="Que T."/>
            <person name="Du C."/>
            <person name="Cheng J."/>
            <person name="Dai P."/>
            <person name="Han X."/>
            <person name="Huang E."/>
            <person name="Gao Y."/>
            <person name="Liu J."/>
            <person name="Shao H."/>
            <person name="Ye R."/>
            <person name="Li L."/>
            <person name="Wei W."/>
            <person name="Wang X."/>
            <person name="Wang C."/>
            <person name="Yang T."/>
            <person name="Huo Q."/>
            <person name="Li W."/>
            <person name="Guo W."/>
            <person name="Chen H."/>
            <person name="Zhou L."/>
            <person name="Ni X."/>
            <person name="Tian J."/>
            <person name="Zhou Y."/>
            <person name="Sheng Y."/>
            <person name="Liu T."/>
            <person name="Pan Y."/>
            <person name="Xia L."/>
            <person name="Li J."/>
            <person name="Zhao F."/>
            <person name="Cao W."/>
        </authorList>
    </citation>
    <scope>NUCLEOTIDE SEQUENCE</scope>
    <source>
        <strain evidence="1">Dsil-2018</strain>
    </source>
</reference>
<accession>A0ACB8DNS4</accession>
<organism evidence="1 2">
    <name type="scientific">Dermacentor silvarum</name>
    <name type="common">Tick</name>
    <dbReference type="NCBI Taxonomy" id="543639"/>
    <lineage>
        <taxon>Eukaryota</taxon>
        <taxon>Metazoa</taxon>
        <taxon>Ecdysozoa</taxon>
        <taxon>Arthropoda</taxon>
        <taxon>Chelicerata</taxon>
        <taxon>Arachnida</taxon>
        <taxon>Acari</taxon>
        <taxon>Parasitiformes</taxon>
        <taxon>Ixodida</taxon>
        <taxon>Ixodoidea</taxon>
        <taxon>Ixodidae</taxon>
        <taxon>Rhipicephalinae</taxon>
        <taxon>Dermacentor</taxon>
    </lineage>
</organism>
<dbReference type="EMBL" id="CM023479">
    <property type="protein sequence ID" value="KAH7974332.1"/>
    <property type="molecule type" value="Genomic_DNA"/>
</dbReference>